<keyword evidence="3" id="KW-1185">Reference proteome</keyword>
<name>A0A4Y7SNK2_COPMI</name>
<protein>
    <submittedName>
        <fullName evidence="2">Uncharacterized protein</fullName>
    </submittedName>
</protein>
<dbReference type="EMBL" id="QPFP01000078">
    <property type="protein sequence ID" value="TEB23436.1"/>
    <property type="molecule type" value="Genomic_DNA"/>
</dbReference>
<comment type="caution">
    <text evidence="2">The sequence shown here is derived from an EMBL/GenBank/DDBJ whole genome shotgun (WGS) entry which is preliminary data.</text>
</comment>
<gene>
    <name evidence="2" type="ORF">FA13DRAFT_1414025</name>
</gene>
<dbReference type="Proteomes" id="UP000298030">
    <property type="component" value="Unassembled WGS sequence"/>
</dbReference>
<feature type="compositionally biased region" description="Basic and acidic residues" evidence="1">
    <location>
        <begin position="89"/>
        <end position="103"/>
    </location>
</feature>
<evidence type="ECO:0000256" key="1">
    <source>
        <dbReference type="SAM" id="MobiDB-lite"/>
    </source>
</evidence>
<evidence type="ECO:0000313" key="3">
    <source>
        <dbReference type="Proteomes" id="UP000298030"/>
    </source>
</evidence>
<accession>A0A4Y7SNK2</accession>
<sequence>MLPSHRTPFFHPSSTSSLCPKHHFLPSSSPPSIHPLALPWWGTSIDSELEVSRRLVSFGLLAVAQFVRDEWDGWCLRSVGDQLGGRARQGREIGHDRRRERSPARRGRDKKRCSMGPGWCGGGVELASSRVV</sequence>
<dbReference type="AlphaFoldDB" id="A0A4Y7SNK2"/>
<reference evidence="2 3" key="1">
    <citation type="journal article" date="2019" name="Nat. Ecol. Evol.">
        <title>Megaphylogeny resolves global patterns of mushroom evolution.</title>
        <authorList>
            <person name="Varga T."/>
            <person name="Krizsan K."/>
            <person name="Foldi C."/>
            <person name="Dima B."/>
            <person name="Sanchez-Garcia M."/>
            <person name="Sanchez-Ramirez S."/>
            <person name="Szollosi G.J."/>
            <person name="Szarkandi J.G."/>
            <person name="Papp V."/>
            <person name="Albert L."/>
            <person name="Andreopoulos W."/>
            <person name="Angelini C."/>
            <person name="Antonin V."/>
            <person name="Barry K.W."/>
            <person name="Bougher N.L."/>
            <person name="Buchanan P."/>
            <person name="Buyck B."/>
            <person name="Bense V."/>
            <person name="Catcheside P."/>
            <person name="Chovatia M."/>
            <person name="Cooper J."/>
            <person name="Damon W."/>
            <person name="Desjardin D."/>
            <person name="Finy P."/>
            <person name="Geml J."/>
            <person name="Haridas S."/>
            <person name="Hughes K."/>
            <person name="Justo A."/>
            <person name="Karasinski D."/>
            <person name="Kautmanova I."/>
            <person name="Kiss B."/>
            <person name="Kocsube S."/>
            <person name="Kotiranta H."/>
            <person name="LaButti K.M."/>
            <person name="Lechner B.E."/>
            <person name="Liimatainen K."/>
            <person name="Lipzen A."/>
            <person name="Lukacs Z."/>
            <person name="Mihaltcheva S."/>
            <person name="Morgado L.N."/>
            <person name="Niskanen T."/>
            <person name="Noordeloos M.E."/>
            <person name="Ohm R.A."/>
            <person name="Ortiz-Santana B."/>
            <person name="Ovrebo C."/>
            <person name="Racz N."/>
            <person name="Riley R."/>
            <person name="Savchenko A."/>
            <person name="Shiryaev A."/>
            <person name="Soop K."/>
            <person name="Spirin V."/>
            <person name="Szebenyi C."/>
            <person name="Tomsovsky M."/>
            <person name="Tulloss R.E."/>
            <person name="Uehling J."/>
            <person name="Grigoriev I.V."/>
            <person name="Vagvolgyi C."/>
            <person name="Papp T."/>
            <person name="Martin F.M."/>
            <person name="Miettinen O."/>
            <person name="Hibbett D.S."/>
            <person name="Nagy L.G."/>
        </authorList>
    </citation>
    <scope>NUCLEOTIDE SEQUENCE [LARGE SCALE GENOMIC DNA]</scope>
    <source>
        <strain evidence="2 3">FP101781</strain>
    </source>
</reference>
<evidence type="ECO:0000313" key="2">
    <source>
        <dbReference type="EMBL" id="TEB23436.1"/>
    </source>
</evidence>
<proteinExistence type="predicted"/>
<organism evidence="2 3">
    <name type="scientific">Coprinellus micaceus</name>
    <name type="common">Glistening ink-cap mushroom</name>
    <name type="synonym">Coprinus micaceus</name>
    <dbReference type="NCBI Taxonomy" id="71717"/>
    <lineage>
        <taxon>Eukaryota</taxon>
        <taxon>Fungi</taxon>
        <taxon>Dikarya</taxon>
        <taxon>Basidiomycota</taxon>
        <taxon>Agaricomycotina</taxon>
        <taxon>Agaricomycetes</taxon>
        <taxon>Agaricomycetidae</taxon>
        <taxon>Agaricales</taxon>
        <taxon>Agaricineae</taxon>
        <taxon>Psathyrellaceae</taxon>
        <taxon>Coprinellus</taxon>
    </lineage>
</organism>
<feature type="region of interest" description="Disordered" evidence="1">
    <location>
        <begin position="86"/>
        <end position="113"/>
    </location>
</feature>
<feature type="compositionally biased region" description="Basic residues" evidence="1">
    <location>
        <begin position="104"/>
        <end position="113"/>
    </location>
</feature>